<reference evidence="8" key="1">
    <citation type="submission" date="2020-06" db="EMBL/GenBank/DDBJ databases">
        <title>WGS assembly of Ceratodon purpureus strain R40.</title>
        <authorList>
            <person name="Carey S.B."/>
            <person name="Jenkins J."/>
            <person name="Shu S."/>
            <person name="Lovell J.T."/>
            <person name="Sreedasyam A."/>
            <person name="Maumus F."/>
            <person name="Tiley G.P."/>
            <person name="Fernandez-Pozo N."/>
            <person name="Barry K."/>
            <person name="Chen C."/>
            <person name="Wang M."/>
            <person name="Lipzen A."/>
            <person name="Daum C."/>
            <person name="Saski C.A."/>
            <person name="Payton A.C."/>
            <person name="Mcbreen J.C."/>
            <person name="Conrad R.E."/>
            <person name="Kollar L.M."/>
            <person name="Olsson S."/>
            <person name="Huttunen S."/>
            <person name="Landis J.B."/>
            <person name="Wickett N.J."/>
            <person name="Johnson M.G."/>
            <person name="Rensing S.A."/>
            <person name="Grimwood J."/>
            <person name="Schmutz J."/>
            <person name="Mcdaniel S.F."/>
        </authorList>
    </citation>
    <scope>NUCLEOTIDE SEQUENCE</scope>
    <source>
        <strain evidence="8">R40</strain>
    </source>
</reference>
<dbReference type="AlphaFoldDB" id="A0A8T0J896"/>
<gene>
    <name evidence="8" type="ORF">KC19_1G176100</name>
</gene>
<protein>
    <recommendedName>
        <fullName evidence="7">TLC domain-containing protein</fullName>
    </recommendedName>
</protein>
<dbReference type="PANTHER" id="PTHR31766:SF2">
    <property type="entry name" value="GLABROUS1 ENHANCER-BINDING PROTEIN-LIKE 2"/>
    <property type="match status" value="1"/>
</dbReference>
<accession>A0A8T0J896</accession>
<dbReference type="EMBL" id="CM026421">
    <property type="protein sequence ID" value="KAG0591442.1"/>
    <property type="molecule type" value="Genomic_DNA"/>
</dbReference>
<feature type="transmembrane region" description="Helical" evidence="6">
    <location>
        <begin position="6"/>
        <end position="30"/>
    </location>
</feature>
<dbReference type="Pfam" id="PF03798">
    <property type="entry name" value="TRAM_LAG1_CLN8"/>
    <property type="match status" value="1"/>
</dbReference>
<evidence type="ECO:0000313" key="8">
    <source>
        <dbReference type="EMBL" id="KAG0591442.1"/>
    </source>
</evidence>
<organism evidence="8 9">
    <name type="scientific">Ceratodon purpureus</name>
    <name type="common">Fire moss</name>
    <name type="synonym">Dicranum purpureum</name>
    <dbReference type="NCBI Taxonomy" id="3225"/>
    <lineage>
        <taxon>Eukaryota</taxon>
        <taxon>Viridiplantae</taxon>
        <taxon>Streptophyta</taxon>
        <taxon>Embryophyta</taxon>
        <taxon>Bryophyta</taxon>
        <taxon>Bryophytina</taxon>
        <taxon>Bryopsida</taxon>
        <taxon>Dicranidae</taxon>
        <taxon>Pseudoditrichales</taxon>
        <taxon>Ditrichaceae</taxon>
        <taxon>Ceratodon</taxon>
    </lineage>
</organism>
<proteinExistence type="predicted"/>
<dbReference type="InterPro" id="IPR006634">
    <property type="entry name" value="TLC-dom"/>
</dbReference>
<dbReference type="InterPro" id="IPR040327">
    <property type="entry name" value="At5g14285-like"/>
</dbReference>
<dbReference type="OrthoDB" id="204175at2759"/>
<dbReference type="PANTHER" id="PTHR31766">
    <property type="entry name" value="GLABROUS1 ENHANCER-BINDING PROTEIN-LIKE 2"/>
    <property type="match status" value="1"/>
</dbReference>
<feature type="domain" description="TLC" evidence="7">
    <location>
        <begin position="38"/>
        <end position="240"/>
    </location>
</feature>
<dbReference type="PROSITE" id="PS50922">
    <property type="entry name" value="TLC"/>
    <property type="match status" value="1"/>
</dbReference>
<keyword evidence="3 6" id="KW-1133">Transmembrane helix</keyword>
<keyword evidence="4 5" id="KW-0472">Membrane</keyword>
<evidence type="ECO:0000313" key="9">
    <source>
        <dbReference type="Proteomes" id="UP000822688"/>
    </source>
</evidence>
<feature type="transmembrane region" description="Helical" evidence="6">
    <location>
        <begin position="208"/>
        <end position="232"/>
    </location>
</feature>
<evidence type="ECO:0000256" key="2">
    <source>
        <dbReference type="ARBA" id="ARBA00022692"/>
    </source>
</evidence>
<dbReference type="SMART" id="SM00724">
    <property type="entry name" value="TLC"/>
    <property type="match status" value="1"/>
</dbReference>
<keyword evidence="2 5" id="KW-0812">Transmembrane</keyword>
<evidence type="ECO:0000256" key="1">
    <source>
        <dbReference type="ARBA" id="ARBA00004141"/>
    </source>
</evidence>
<evidence type="ECO:0000256" key="6">
    <source>
        <dbReference type="SAM" id="Phobius"/>
    </source>
</evidence>
<comment type="subcellular location">
    <subcellularLocation>
        <location evidence="1">Membrane</location>
        <topology evidence="1">Multi-pass membrane protein</topology>
    </subcellularLocation>
</comment>
<dbReference type="GO" id="GO:0016020">
    <property type="term" value="C:membrane"/>
    <property type="evidence" value="ECO:0007669"/>
    <property type="project" value="UniProtKB-SubCell"/>
</dbReference>
<evidence type="ECO:0000256" key="5">
    <source>
        <dbReference type="PROSITE-ProRule" id="PRU00205"/>
    </source>
</evidence>
<keyword evidence="9" id="KW-1185">Reference proteome</keyword>
<name>A0A8T0J896_CERPU</name>
<dbReference type="Proteomes" id="UP000822688">
    <property type="component" value="Chromosome 1"/>
</dbReference>
<evidence type="ECO:0000256" key="3">
    <source>
        <dbReference type="ARBA" id="ARBA00022989"/>
    </source>
</evidence>
<evidence type="ECO:0000256" key="4">
    <source>
        <dbReference type="ARBA" id="ARBA00023136"/>
    </source>
</evidence>
<comment type="caution">
    <text evidence="8">The sequence shown here is derived from an EMBL/GenBank/DDBJ whole genome shotgun (WGS) entry which is preliminary data.</text>
</comment>
<sequence>MIMSFITNNLVLIGSVCLFTAVYFYGYFFVFHKLWKGRLRYDAASCGISLTHGTVVAALACYEIFTKPWVLDAPNTPFQDKIMEYSMAYFIVDLLNYFITAPDDYLFIGHHVATLTYMISCRYFTGHGAISVMCLIAAGEVTSPVQNIWTLCRMARETSPRAKKIYTNLSPFFTVFFTLVRGGFGPYLTWTLGKFYLGGHADKIMPRWLAYCWMFKISFAIFGSMIWVYKLWVGLIKFYSKRGSSSRRKSEVSSQEKAD</sequence>
<feature type="transmembrane region" description="Helical" evidence="6">
    <location>
        <begin position="165"/>
        <end position="188"/>
    </location>
</feature>
<evidence type="ECO:0000259" key="7">
    <source>
        <dbReference type="PROSITE" id="PS50922"/>
    </source>
</evidence>